<keyword evidence="8 13" id="KW-0464">Manganese</keyword>
<comment type="cofactor">
    <cofactor evidence="13">
        <name>Mg(2+)</name>
        <dbReference type="ChEBI" id="CHEBI:18420"/>
    </cofactor>
    <cofactor evidence="13">
        <name>Mn(2+)</name>
        <dbReference type="ChEBI" id="CHEBI:29035"/>
    </cofactor>
</comment>
<dbReference type="RefSeq" id="WP_208832848.1">
    <property type="nucleotide sequence ID" value="NZ_CP072110.1"/>
</dbReference>
<proteinExistence type="inferred from homology"/>
<feature type="binding site" evidence="13">
    <location>
        <position position="127"/>
    </location>
    <ligand>
        <name>NADPH</name>
        <dbReference type="ChEBI" id="CHEBI:57783"/>
    </ligand>
</feature>
<dbReference type="InterPro" id="IPR013512">
    <property type="entry name" value="DXP_reductoisomerase_N"/>
</dbReference>
<evidence type="ECO:0000259" key="15">
    <source>
        <dbReference type="Pfam" id="PF08436"/>
    </source>
</evidence>
<dbReference type="FunFam" id="3.40.50.720:FF:000045">
    <property type="entry name" value="1-deoxy-D-xylulose 5-phosphate reductoisomerase"/>
    <property type="match status" value="1"/>
</dbReference>
<dbReference type="Pfam" id="PF02670">
    <property type="entry name" value="DXP_reductoisom"/>
    <property type="match status" value="1"/>
</dbReference>
<dbReference type="AlphaFoldDB" id="A0A975DDP1"/>
<feature type="binding site" evidence="13">
    <location>
        <position position="226"/>
    </location>
    <ligand>
        <name>1-deoxy-D-xylulose 5-phosphate</name>
        <dbReference type="ChEBI" id="CHEBI:57792"/>
    </ligand>
</feature>
<feature type="domain" description="1-deoxy-D-xylulose 5-phosphate reductoisomerase C-terminal" evidence="15">
    <location>
        <begin position="147"/>
        <end position="237"/>
    </location>
</feature>
<dbReference type="SUPFAM" id="SSF51735">
    <property type="entry name" value="NAD(P)-binding Rossmann-fold domains"/>
    <property type="match status" value="1"/>
</dbReference>
<feature type="binding site" evidence="13">
    <location>
        <position position="126"/>
    </location>
    <ligand>
        <name>1-deoxy-D-xylulose 5-phosphate</name>
        <dbReference type="ChEBI" id="CHEBI:57792"/>
    </ligand>
</feature>
<evidence type="ECO:0000256" key="8">
    <source>
        <dbReference type="ARBA" id="ARBA00023211"/>
    </source>
</evidence>
<evidence type="ECO:0000259" key="16">
    <source>
        <dbReference type="Pfam" id="PF13288"/>
    </source>
</evidence>
<dbReference type="SUPFAM" id="SSF55347">
    <property type="entry name" value="Glyceraldehyde-3-phosphate dehydrogenase-like, C-terminal domain"/>
    <property type="match status" value="1"/>
</dbReference>
<dbReference type="Gene3D" id="1.10.1740.10">
    <property type="match status" value="1"/>
</dbReference>
<feature type="binding site" evidence="13">
    <location>
        <position position="13"/>
    </location>
    <ligand>
        <name>NADPH</name>
        <dbReference type="ChEBI" id="CHEBI:57783"/>
    </ligand>
</feature>
<evidence type="ECO:0000256" key="3">
    <source>
        <dbReference type="ARBA" id="ARBA00006825"/>
    </source>
</evidence>
<comment type="caution">
    <text evidence="13">Lacks conserved residue(s) required for the propagation of feature annotation.</text>
</comment>
<evidence type="ECO:0000256" key="13">
    <source>
        <dbReference type="HAMAP-Rule" id="MF_00183"/>
    </source>
</evidence>
<feature type="binding site" evidence="13">
    <location>
        <position position="153"/>
    </location>
    <ligand>
        <name>Mn(2+)</name>
        <dbReference type="ChEBI" id="CHEBI:29035"/>
    </ligand>
</feature>
<name>A0A975DDP1_9GAMM</name>
<dbReference type="PIRSF" id="PIRSF006205">
    <property type="entry name" value="Dxp_reductismrs"/>
    <property type="match status" value="1"/>
</dbReference>
<reference evidence="17" key="1">
    <citation type="submission" date="2021-03" db="EMBL/GenBank/DDBJ databases">
        <title>Description of Psychrosphaera ytuae sp. nov. isolated from deep sea sediment of South China Sea.</title>
        <authorList>
            <person name="Zhang J."/>
            <person name="Xu X.-D."/>
        </authorList>
    </citation>
    <scope>NUCLEOTIDE SEQUENCE</scope>
    <source>
        <strain evidence="17">MTZ26</strain>
    </source>
</reference>
<keyword evidence="18" id="KW-1185">Reference proteome</keyword>
<dbReference type="EC" id="1.1.1.267" evidence="4 13"/>
<evidence type="ECO:0000313" key="17">
    <source>
        <dbReference type="EMBL" id="QTH64794.1"/>
    </source>
</evidence>
<dbReference type="GO" id="GO:0070402">
    <property type="term" value="F:NADPH binding"/>
    <property type="evidence" value="ECO:0007669"/>
    <property type="project" value="InterPro"/>
</dbReference>
<feature type="binding site" evidence="13">
    <location>
        <position position="151"/>
    </location>
    <ligand>
        <name>Mn(2+)</name>
        <dbReference type="ChEBI" id="CHEBI:29035"/>
    </ligand>
</feature>
<comment type="cofactor">
    <cofactor evidence="1">
        <name>Co(2+)</name>
        <dbReference type="ChEBI" id="CHEBI:48828"/>
    </cofactor>
</comment>
<feature type="binding site" evidence="13">
    <location>
        <position position="14"/>
    </location>
    <ligand>
        <name>NADPH</name>
        <dbReference type="ChEBI" id="CHEBI:57783"/>
    </ligand>
</feature>
<dbReference type="NCBIfam" id="NF003938">
    <property type="entry name" value="PRK05447.1-1"/>
    <property type="match status" value="1"/>
</dbReference>
<organism evidence="17 18">
    <name type="scientific">Psychrosphaera ytuae</name>
    <dbReference type="NCBI Taxonomy" id="2820710"/>
    <lineage>
        <taxon>Bacteria</taxon>
        <taxon>Pseudomonadati</taxon>
        <taxon>Pseudomonadota</taxon>
        <taxon>Gammaproteobacteria</taxon>
        <taxon>Alteromonadales</taxon>
        <taxon>Pseudoalteromonadaceae</taxon>
        <taxon>Psychrosphaera</taxon>
    </lineage>
</organism>
<dbReference type="Pfam" id="PF13288">
    <property type="entry name" value="DXPR_C"/>
    <property type="match status" value="1"/>
</dbReference>
<dbReference type="FunFam" id="1.10.1740.10:FF:000004">
    <property type="entry name" value="1-deoxy-D-xylulose 5-phosphate reductoisomerase"/>
    <property type="match status" value="1"/>
</dbReference>
<feature type="binding site" evidence="13">
    <location>
        <position position="229"/>
    </location>
    <ligand>
        <name>Mn(2+)</name>
        <dbReference type="ChEBI" id="CHEBI:29035"/>
    </ligand>
</feature>
<dbReference type="GO" id="GO:0051484">
    <property type="term" value="P:isopentenyl diphosphate biosynthetic process, methylerythritol 4-phosphate pathway involved in terpenoid biosynthetic process"/>
    <property type="evidence" value="ECO:0007669"/>
    <property type="project" value="UniProtKB-ARBA"/>
</dbReference>
<evidence type="ECO:0000256" key="7">
    <source>
        <dbReference type="ARBA" id="ARBA00023002"/>
    </source>
</evidence>
<gene>
    <name evidence="17" type="primary">ispC</name>
    <name evidence="13" type="synonym">dxr</name>
    <name evidence="17" type="ORF">J1N51_04865</name>
</gene>
<dbReference type="GO" id="GO:0030145">
    <property type="term" value="F:manganese ion binding"/>
    <property type="evidence" value="ECO:0007669"/>
    <property type="project" value="TreeGrafter"/>
</dbReference>
<evidence type="ECO:0000256" key="1">
    <source>
        <dbReference type="ARBA" id="ARBA00001941"/>
    </source>
</evidence>
<evidence type="ECO:0000256" key="12">
    <source>
        <dbReference type="ARBA" id="ARBA00071224"/>
    </source>
</evidence>
<evidence type="ECO:0000256" key="9">
    <source>
        <dbReference type="ARBA" id="ARBA00023229"/>
    </source>
</evidence>
<dbReference type="PANTHER" id="PTHR30525:SF0">
    <property type="entry name" value="1-DEOXY-D-XYLULOSE 5-PHOSPHATE REDUCTOISOMERASE, CHLOROPLASTIC"/>
    <property type="match status" value="1"/>
</dbReference>
<dbReference type="Gene3D" id="3.40.50.720">
    <property type="entry name" value="NAD(P)-binding Rossmann-like Domain"/>
    <property type="match status" value="1"/>
</dbReference>
<feature type="binding site" evidence="13">
    <location>
        <position position="220"/>
    </location>
    <ligand>
        <name>1-deoxy-D-xylulose 5-phosphate</name>
        <dbReference type="ChEBI" id="CHEBI:57792"/>
    </ligand>
</feature>
<dbReference type="NCBIfam" id="TIGR00243">
    <property type="entry name" value="Dxr"/>
    <property type="match status" value="1"/>
</dbReference>
<evidence type="ECO:0000313" key="18">
    <source>
        <dbReference type="Proteomes" id="UP000682739"/>
    </source>
</evidence>
<keyword evidence="6 13" id="KW-0521">NADP</keyword>
<comment type="pathway">
    <text evidence="2 13">Isoprenoid biosynthesis; isopentenyl diphosphate biosynthesis via DXP pathway; isopentenyl diphosphate from 1-deoxy-D-xylulose 5-phosphate: step 1/6.</text>
</comment>
<dbReference type="HAMAP" id="MF_00183">
    <property type="entry name" value="DXP_reductoisom"/>
    <property type="match status" value="1"/>
</dbReference>
<evidence type="ECO:0000256" key="5">
    <source>
        <dbReference type="ARBA" id="ARBA00022723"/>
    </source>
</evidence>
<evidence type="ECO:0000259" key="14">
    <source>
        <dbReference type="Pfam" id="PF02670"/>
    </source>
</evidence>
<feature type="binding site" evidence="13">
    <location>
        <position position="125"/>
    </location>
    <ligand>
        <name>NADPH</name>
        <dbReference type="ChEBI" id="CHEBI:57783"/>
    </ligand>
</feature>
<feature type="binding site" evidence="13">
    <location>
        <position position="152"/>
    </location>
    <ligand>
        <name>1-deoxy-D-xylulose 5-phosphate</name>
        <dbReference type="ChEBI" id="CHEBI:57792"/>
    </ligand>
</feature>
<dbReference type="KEGG" id="psym:J1N51_04865"/>
<dbReference type="GO" id="GO:0030604">
    <property type="term" value="F:1-deoxy-D-xylulose-5-phosphate reductoisomerase activity"/>
    <property type="evidence" value="ECO:0007669"/>
    <property type="project" value="UniProtKB-UniRule"/>
</dbReference>
<dbReference type="PANTHER" id="PTHR30525">
    <property type="entry name" value="1-DEOXY-D-XYLULOSE 5-PHOSPHATE REDUCTOISOMERASE"/>
    <property type="match status" value="1"/>
</dbReference>
<feature type="binding site" evidence="13">
    <location>
        <position position="184"/>
    </location>
    <ligand>
        <name>1-deoxy-D-xylulose 5-phosphate</name>
        <dbReference type="ChEBI" id="CHEBI:57792"/>
    </ligand>
</feature>
<feature type="binding site" evidence="13">
    <location>
        <position position="225"/>
    </location>
    <ligand>
        <name>1-deoxy-D-xylulose 5-phosphate</name>
        <dbReference type="ChEBI" id="CHEBI:57792"/>
    </ligand>
</feature>
<feature type="binding site" evidence="13">
    <location>
        <position position="11"/>
    </location>
    <ligand>
        <name>NADPH</name>
        <dbReference type="ChEBI" id="CHEBI:57783"/>
    </ligand>
</feature>
<evidence type="ECO:0000256" key="2">
    <source>
        <dbReference type="ARBA" id="ARBA00005094"/>
    </source>
</evidence>
<accession>A0A975DDP1</accession>
<feature type="binding site" evidence="13">
    <location>
        <position position="12"/>
    </location>
    <ligand>
        <name>NADPH</name>
        <dbReference type="ChEBI" id="CHEBI:57783"/>
    </ligand>
</feature>
<keyword evidence="5 13" id="KW-0479">Metal-binding</keyword>
<feature type="domain" description="1-deoxy-D-xylulose 5-phosphate reductoisomerase N-terminal" evidence="14">
    <location>
        <begin position="5"/>
        <end position="133"/>
    </location>
</feature>
<dbReference type="InterPro" id="IPR036169">
    <property type="entry name" value="DXPR_C_sf"/>
</dbReference>
<feature type="binding site" evidence="13">
    <location>
        <position position="207"/>
    </location>
    <ligand>
        <name>1-deoxy-D-xylulose 5-phosphate</name>
        <dbReference type="ChEBI" id="CHEBI:57792"/>
    </ligand>
</feature>
<feature type="domain" description="DXP reductoisomerase C-terminal" evidence="16">
    <location>
        <begin position="269"/>
        <end position="385"/>
    </location>
</feature>
<feature type="binding site" evidence="13">
    <location>
        <position position="153"/>
    </location>
    <ligand>
        <name>1-deoxy-D-xylulose 5-phosphate</name>
        <dbReference type="ChEBI" id="CHEBI:57792"/>
    </ligand>
</feature>
<feature type="binding site" evidence="13">
    <location>
        <position position="213"/>
    </location>
    <ligand>
        <name>NADPH</name>
        <dbReference type="ChEBI" id="CHEBI:57783"/>
    </ligand>
</feature>
<dbReference type="Proteomes" id="UP000682739">
    <property type="component" value="Chromosome"/>
</dbReference>
<dbReference type="InterPro" id="IPR036291">
    <property type="entry name" value="NAD(P)-bd_dom_sf"/>
</dbReference>
<feature type="binding site" evidence="13">
    <location>
        <position position="39"/>
    </location>
    <ligand>
        <name>NADPH</name>
        <dbReference type="ChEBI" id="CHEBI:57783"/>
    </ligand>
</feature>
<feature type="binding site" evidence="13">
    <location>
        <position position="229"/>
    </location>
    <ligand>
        <name>1-deoxy-D-xylulose 5-phosphate</name>
        <dbReference type="ChEBI" id="CHEBI:57792"/>
    </ligand>
</feature>
<keyword evidence="7 13" id="KW-0560">Oxidoreductase</keyword>
<dbReference type="InterPro" id="IPR003821">
    <property type="entry name" value="DXP_reductoisomerase"/>
</dbReference>
<dbReference type="SUPFAM" id="SSF69055">
    <property type="entry name" value="1-deoxy-D-xylulose-5-phosphate reductoisomerase, C-terminal domain"/>
    <property type="match status" value="1"/>
</dbReference>
<evidence type="ECO:0000256" key="10">
    <source>
        <dbReference type="ARBA" id="ARBA00048543"/>
    </source>
</evidence>
<dbReference type="EMBL" id="CP072110">
    <property type="protein sequence ID" value="QTH64794.1"/>
    <property type="molecule type" value="Genomic_DNA"/>
</dbReference>
<comment type="function">
    <text evidence="11 13">Catalyzes the NADPH-dependent rearrangement and reduction of 1-deoxy-D-xylulose-5-phosphate (DXP) to 2-C-methyl-D-erythritol 4-phosphate (MEP).</text>
</comment>
<keyword evidence="9 13" id="KW-0414">Isoprene biosynthesis</keyword>
<evidence type="ECO:0000256" key="6">
    <source>
        <dbReference type="ARBA" id="ARBA00022857"/>
    </source>
</evidence>
<keyword evidence="13" id="KW-0460">Magnesium</keyword>
<comment type="similarity">
    <text evidence="3 13">Belongs to the DXR family.</text>
</comment>
<evidence type="ECO:0000256" key="11">
    <source>
        <dbReference type="ARBA" id="ARBA00054845"/>
    </source>
</evidence>
<evidence type="ECO:0000256" key="4">
    <source>
        <dbReference type="ARBA" id="ARBA00012366"/>
    </source>
</evidence>
<comment type="catalytic activity">
    <reaction evidence="10">
        <text>2-C-methyl-D-erythritol 4-phosphate + NADP(+) = 1-deoxy-D-xylulose 5-phosphate + NADPH + H(+)</text>
        <dbReference type="Rhea" id="RHEA:13717"/>
        <dbReference type="ChEBI" id="CHEBI:15378"/>
        <dbReference type="ChEBI" id="CHEBI:57783"/>
        <dbReference type="ChEBI" id="CHEBI:57792"/>
        <dbReference type="ChEBI" id="CHEBI:58262"/>
        <dbReference type="ChEBI" id="CHEBI:58349"/>
        <dbReference type="EC" id="1.1.1.267"/>
    </reaction>
    <physiologicalReaction direction="right-to-left" evidence="10">
        <dbReference type="Rhea" id="RHEA:13719"/>
    </physiologicalReaction>
</comment>
<protein>
    <recommendedName>
        <fullName evidence="12 13">1-deoxy-D-xylulose 5-phosphate reductoisomerase</fullName>
        <shortName evidence="13">DXP reductoisomerase</shortName>
        <ecNumber evidence="4 13">1.1.1.267</ecNumber>
    </recommendedName>
    <alternativeName>
        <fullName evidence="13">1-deoxyxylulose-5-phosphate reductoisomerase</fullName>
    </alternativeName>
    <alternativeName>
        <fullName evidence="13">2-C-methyl-D-erythritol 4-phosphate synthase</fullName>
    </alternativeName>
</protein>
<sequence length="395" mass="41887">MSKQVTILGATGSIGLSTLDVISRHPGQFELFAVTGNTNVAGMLEICQTYQPKVAVMANADAAKLLQQQIEKNGIATEVTAGVDSLVDVASHSSVDIVMAAIVGGAGLLPTIAAANAGKRICLANKEALVMSGDLFLDAVSNNGATLLPVDSEHNAIFQSMPPEVQQGATLSTSGVRKILLTGSGGPFLTKPLEEFGEITPAMAVAHPNWDMGAKISVDSATMMNKGLEFIEARLLFNASFEQMEVIIHPQSIIHSMVSYNDGSVLAQMGQPDMRTPIAHTLSYPARIESGVEPLDFSQLADFTFVKPDFNRFPNLALALEASKSGQGATTALNASNEVAVEAFLQGEIRFIDIAQLNERVLNAHVNSKPNSLSDILELDAQARQFAKQVITQGI</sequence>
<dbReference type="InterPro" id="IPR026877">
    <property type="entry name" value="DXPR_C"/>
</dbReference>
<dbReference type="NCBIfam" id="NF009114">
    <property type="entry name" value="PRK12464.1"/>
    <property type="match status" value="1"/>
</dbReference>
<dbReference type="Pfam" id="PF08436">
    <property type="entry name" value="DXP_redisom_C"/>
    <property type="match status" value="1"/>
</dbReference>
<dbReference type="InterPro" id="IPR013644">
    <property type="entry name" value="DXP_reductoisomerase_C"/>
</dbReference>